<dbReference type="InterPro" id="IPR005843">
    <property type="entry name" value="A-D-PHexomutase_C"/>
</dbReference>
<dbReference type="InterPro" id="IPR005844">
    <property type="entry name" value="A-D-PHexomutase_a/b/a-I"/>
</dbReference>
<feature type="domain" description="Alpha-D-phosphohexomutase alpha/beta/alpha" evidence="11">
    <location>
        <begin position="278"/>
        <end position="386"/>
    </location>
</feature>
<sequence>MQIKSTIFRDYDIRGVAGDKFDKKIVAEYEKWYGKFPGVTLDLEAATAIGKGYGTIISRNGGTKVVVGNEERPFGKELKDALVAGIISTGISVIDLGVVLTPMVYFLNAYLKTDGGINITGSHNIYFYNGFKMMKKDNWPLYGAELQSLREMIIKEDFVVGKTLGVLEKQTNLIDVYFDYIYSHIKLNKKMKIVVDCGNGCAGLFAVNYLQKLGCEVIGLYIDIDTTYPNHVPDPEPPQNLKDLCKAVLDNHADAGIAFDADGDRVGFIDEKGEIISSDDLLIVMAKDVLGRHPGKTILYDIKGTGLLDKYIKEYGGVPLMHRTGHAPIKETMRKNLDVILGGEVSGHFYSVEDYFKIDDGLWAAARFLELVDKLGCKASELIGGLPRPVRTPEIKMPIEDEIKFEVINKIVAELSKHFTVSMIDGARVQFTVDSWALVRASNTSPYLTLRFEADTEQEVIRMKNILADELEKYPEIGDKLNRKEVASLTGTLGWL</sequence>
<proteinExistence type="inferred from homology"/>
<keyword evidence="7" id="KW-0812">Transmembrane</keyword>
<feature type="transmembrane region" description="Helical" evidence="7">
    <location>
        <begin position="81"/>
        <end position="107"/>
    </location>
</feature>
<evidence type="ECO:0000256" key="5">
    <source>
        <dbReference type="ARBA" id="ARBA00022842"/>
    </source>
</evidence>
<evidence type="ECO:0000259" key="11">
    <source>
        <dbReference type="Pfam" id="PF02880"/>
    </source>
</evidence>
<dbReference type="PRINTS" id="PR00509">
    <property type="entry name" value="PGMPMM"/>
</dbReference>
<feature type="domain" description="Alpha-D-phosphohexomutase alpha/beta/alpha" evidence="10">
    <location>
        <begin position="177"/>
        <end position="273"/>
    </location>
</feature>
<dbReference type="InterPro" id="IPR005846">
    <property type="entry name" value="A-D-PHexomutase_a/b/a-III"/>
</dbReference>
<dbReference type="PANTHER" id="PTHR43771:SF2">
    <property type="entry name" value="PHOSPHOMANNOMUTASE_PHOSPHOGLUCOMUTASE"/>
    <property type="match status" value="1"/>
</dbReference>
<protein>
    <recommendedName>
        <fullName evidence="14">Phosphomannomutase</fullName>
    </recommendedName>
</protein>
<evidence type="ECO:0000256" key="1">
    <source>
        <dbReference type="ARBA" id="ARBA00001946"/>
    </source>
</evidence>
<evidence type="ECO:0000256" key="3">
    <source>
        <dbReference type="ARBA" id="ARBA00022553"/>
    </source>
</evidence>
<comment type="cofactor">
    <cofactor evidence="1">
        <name>Mg(2+)</name>
        <dbReference type="ChEBI" id="CHEBI:18420"/>
    </cofactor>
</comment>
<keyword evidence="4" id="KW-0479">Metal-binding</keyword>
<dbReference type="PANTHER" id="PTHR43771">
    <property type="entry name" value="PHOSPHOMANNOMUTASE"/>
    <property type="match status" value="1"/>
</dbReference>
<dbReference type="Pfam" id="PF02880">
    <property type="entry name" value="PGM_PMM_III"/>
    <property type="match status" value="1"/>
</dbReference>
<accession>A0A1F6NUZ7</accession>
<name>A0A1F6NUZ7_9BACT</name>
<reference evidence="12 13" key="1">
    <citation type="journal article" date="2016" name="Nat. Commun.">
        <title>Thousands of microbial genomes shed light on interconnected biogeochemical processes in an aquifer system.</title>
        <authorList>
            <person name="Anantharaman K."/>
            <person name="Brown C.T."/>
            <person name="Hug L.A."/>
            <person name="Sharon I."/>
            <person name="Castelle C.J."/>
            <person name="Probst A.J."/>
            <person name="Thomas B.C."/>
            <person name="Singh A."/>
            <person name="Wilkins M.J."/>
            <person name="Karaoz U."/>
            <person name="Brodie E.L."/>
            <person name="Williams K.H."/>
            <person name="Hubbard S.S."/>
            <person name="Banfield J.F."/>
        </authorList>
    </citation>
    <scope>NUCLEOTIDE SEQUENCE [LARGE SCALE GENOMIC DNA]</scope>
</reference>
<comment type="caution">
    <text evidence="12">The sequence shown here is derived from an EMBL/GenBank/DDBJ whole genome shotgun (WGS) entry which is preliminary data.</text>
</comment>
<keyword evidence="7" id="KW-1133">Transmembrane helix</keyword>
<dbReference type="GO" id="GO:0046872">
    <property type="term" value="F:metal ion binding"/>
    <property type="evidence" value="ECO:0007669"/>
    <property type="project" value="UniProtKB-KW"/>
</dbReference>
<keyword evidence="5" id="KW-0460">Magnesium</keyword>
<evidence type="ECO:0000313" key="13">
    <source>
        <dbReference type="Proteomes" id="UP000177907"/>
    </source>
</evidence>
<evidence type="ECO:0000256" key="2">
    <source>
        <dbReference type="ARBA" id="ARBA00010231"/>
    </source>
</evidence>
<dbReference type="SUPFAM" id="SSF55957">
    <property type="entry name" value="Phosphoglucomutase, C-terminal domain"/>
    <property type="match status" value="1"/>
</dbReference>
<organism evidence="12 13">
    <name type="scientific">Candidatus Magasanikbacteria bacterium RIFOXYC2_FULL_42_28</name>
    <dbReference type="NCBI Taxonomy" id="1798704"/>
    <lineage>
        <taxon>Bacteria</taxon>
        <taxon>Candidatus Magasanikiibacteriota</taxon>
    </lineage>
</organism>
<dbReference type="Pfam" id="PF02878">
    <property type="entry name" value="PGM_PMM_I"/>
    <property type="match status" value="1"/>
</dbReference>
<dbReference type="GO" id="GO:0005975">
    <property type="term" value="P:carbohydrate metabolic process"/>
    <property type="evidence" value="ECO:0007669"/>
    <property type="project" value="InterPro"/>
</dbReference>
<dbReference type="InterPro" id="IPR005845">
    <property type="entry name" value="A-D-PHexomutase_a/b/a-II"/>
</dbReference>
<evidence type="ECO:0000259" key="8">
    <source>
        <dbReference type="Pfam" id="PF00408"/>
    </source>
</evidence>
<gene>
    <name evidence="12" type="ORF">A3J93_03325</name>
</gene>
<feature type="domain" description="Alpha-D-phosphohexomutase alpha/beta/alpha" evidence="9">
    <location>
        <begin position="34"/>
        <end position="158"/>
    </location>
</feature>
<dbReference type="Pfam" id="PF00408">
    <property type="entry name" value="PGM_PMM_IV"/>
    <property type="match status" value="1"/>
</dbReference>
<dbReference type="Pfam" id="PF02879">
    <property type="entry name" value="PGM_PMM_II"/>
    <property type="match status" value="1"/>
</dbReference>
<dbReference type="CDD" id="cd03089">
    <property type="entry name" value="PMM_PGM"/>
    <property type="match status" value="1"/>
</dbReference>
<dbReference type="STRING" id="1798704.A3J93_03325"/>
<keyword evidence="6" id="KW-0413">Isomerase</keyword>
<dbReference type="Gene3D" id="3.40.120.10">
    <property type="entry name" value="Alpha-D-Glucose-1,6-Bisphosphate, subunit A, domain 3"/>
    <property type="match status" value="3"/>
</dbReference>
<dbReference type="EMBL" id="MFQZ01000010">
    <property type="protein sequence ID" value="OGH87533.1"/>
    <property type="molecule type" value="Genomic_DNA"/>
</dbReference>
<evidence type="ECO:0000256" key="7">
    <source>
        <dbReference type="SAM" id="Phobius"/>
    </source>
</evidence>
<dbReference type="InterPro" id="IPR036900">
    <property type="entry name" value="A-D-PHexomutase_C_sf"/>
</dbReference>
<evidence type="ECO:0000256" key="6">
    <source>
        <dbReference type="ARBA" id="ARBA00023235"/>
    </source>
</evidence>
<dbReference type="AlphaFoldDB" id="A0A1F6NUZ7"/>
<evidence type="ECO:0000256" key="4">
    <source>
        <dbReference type="ARBA" id="ARBA00022723"/>
    </source>
</evidence>
<feature type="domain" description="Alpha-D-phosphohexomutase C-terminal" evidence="8">
    <location>
        <begin position="402"/>
        <end position="468"/>
    </location>
</feature>
<dbReference type="Gene3D" id="3.30.310.50">
    <property type="entry name" value="Alpha-D-phosphohexomutase, C-terminal domain"/>
    <property type="match status" value="1"/>
</dbReference>
<dbReference type="InterPro" id="IPR005841">
    <property type="entry name" value="Alpha-D-phosphohexomutase_SF"/>
</dbReference>
<evidence type="ECO:0000313" key="12">
    <source>
        <dbReference type="EMBL" id="OGH87533.1"/>
    </source>
</evidence>
<comment type="similarity">
    <text evidence="2">Belongs to the phosphohexose mutase family.</text>
</comment>
<dbReference type="GO" id="GO:0016868">
    <property type="term" value="F:intramolecular phosphotransferase activity"/>
    <property type="evidence" value="ECO:0007669"/>
    <property type="project" value="InterPro"/>
</dbReference>
<dbReference type="SUPFAM" id="SSF53738">
    <property type="entry name" value="Phosphoglucomutase, first 3 domains"/>
    <property type="match status" value="3"/>
</dbReference>
<evidence type="ECO:0008006" key="14">
    <source>
        <dbReference type="Google" id="ProtNLM"/>
    </source>
</evidence>
<evidence type="ECO:0000259" key="10">
    <source>
        <dbReference type="Pfam" id="PF02879"/>
    </source>
</evidence>
<keyword evidence="7" id="KW-0472">Membrane</keyword>
<dbReference type="Proteomes" id="UP000177907">
    <property type="component" value="Unassembled WGS sequence"/>
</dbReference>
<evidence type="ECO:0000259" key="9">
    <source>
        <dbReference type="Pfam" id="PF02878"/>
    </source>
</evidence>
<dbReference type="InterPro" id="IPR016055">
    <property type="entry name" value="A-D-PHexomutase_a/b/a-I/II/III"/>
</dbReference>
<keyword evidence="3" id="KW-0597">Phosphoprotein</keyword>